<dbReference type="Proteomes" id="UP000023152">
    <property type="component" value="Unassembled WGS sequence"/>
</dbReference>
<organism evidence="1 2">
    <name type="scientific">Reticulomyxa filosa</name>
    <dbReference type="NCBI Taxonomy" id="46433"/>
    <lineage>
        <taxon>Eukaryota</taxon>
        <taxon>Sar</taxon>
        <taxon>Rhizaria</taxon>
        <taxon>Retaria</taxon>
        <taxon>Foraminifera</taxon>
        <taxon>Monothalamids</taxon>
        <taxon>Reticulomyxidae</taxon>
        <taxon>Reticulomyxa</taxon>
    </lineage>
</organism>
<gene>
    <name evidence="1" type="ORF">RFI_12911</name>
</gene>
<dbReference type="EMBL" id="ASPP01009352">
    <property type="protein sequence ID" value="ETO24244.1"/>
    <property type="molecule type" value="Genomic_DNA"/>
</dbReference>
<keyword evidence="2" id="KW-1185">Reference proteome</keyword>
<evidence type="ECO:0000313" key="2">
    <source>
        <dbReference type="Proteomes" id="UP000023152"/>
    </source>
</evidence>
<dbReference type="InterPro" id="IPR043136">
    <property type="entry name" value="B30.2/SPRY_sf"/>
</dbReference>
<dbReference type="AlphaFoldDB" id="X6NEQ2"/>
<name>X6NEQ2_RETFI</name>
<evidence type="ECO:0008006" key="3">
    <source>
        <dbReference type="Google" id="ProtNLM"/>
    </source>
</evidence>
<comment type="caution">
    <text evidence="1">The sequence shown here is derived from an EMBL/GenBank/DDBJ whole genome shotgun (WGS) entry which is preliminary data.</text>
</comment>
<sequence>MALVTEATFQEIDEEESKETKKNPFYDVYAVIANWQKTDKYGKVRLLIELIQIIGMYRGYQSPWSNKYHGVHLTLPFDNPFCAQTTNIGGHKWEGNNEFLILLSVTNVYTYVYVCIIGNSIRGRYPLPNTGVARFSVKIWFPLTDWRKNLQMGYFVGVIRSSQPRKKALVKNSEEVSESVSSENLANYNISLVAKNRQKNRLQQIYGVEIRREKVYFLYNHFSDTNNQWNEAAIVSAGDAITVDVDIGQRQITFFKNGIRLSTRPESSPFDMKFATKEMVEEEARCYYWYPIVSLWHTDVQCDLFYD</sequence>
<dbReference type="Gene3D" id="2.60.120.920">
    <property type="match status" value="1"/>
</dbReference>
<evidence type="ECO:0000313" key="1">
    <source>
        <dbReference type="EMBL" id="ETO24244.1"/>
    </source>
</evidence>
<protein>
    <recommendedName>
        <fullName evidence="3">SPRY domain-containing protein</fullName>
    </recommendedName>
</protein>
<proteinExistence type="predicted"/>
<accession>X6NEQ2</accession>
<reference evidence="1 2" key="1">
    <citation type="journal article" date="2013" name="Curr. Biol.">
        <title>The Genome of the Foraminiferan Reticulomyxa filosa.</title>
        <authorList>
            <person name="Glockner G."/>
            <person name="Hulsmann N."/>
            <person name="Schleicher M."/>
            <person name="Noegel A.A."/>
            <person name="Eichinger L."/>
            <person name="Gallinger C."/>
            <person name="Pawlowski J."/>
            <person name="Sierra R."/>
            <person name="Euteneuer U."/>
            <person name="Pillet L."/>
            <person name="Moustafa A."/>
            <person name="Platzer M."/>
            <person name="Groth M."/>
            <person name="Szafranski K."/>
            <person name="Schliwa M."/>
        </authorList>
    </citation>
    <scope>NUCLEOTIDE SEQUENCE [LARGE SCALE GENOMIC DNA]</scope>
</reference>